<dbReference type="AlphaFoldDB" id="A0A167SF94"/>
<dbReference type="FunFam" id="3.40.50.1820:FF:000165">
    <property type="entry name" value="Serine peptidase, putative"/>
    <property type="match status" value="1"/>
</dbReference>
<dbReference type="OrthoDB" id="1735038at2759"/>
<dbReference type="EMBL" id="AZHD01000010">
    <property type="protein sequence ID" value="OAA59573.1"/>
    <property type="molecule type" value="Genomic_DNA"/>
</dbReference>
<accession>A0A167SF94</accession>
<dbReference type="InterPro" id="IPR008758">
    <property type="entry name" value="Peptidase_S28"/>
</dbReference>
<dbReference type="GO" id="GO:0070008">
    <property type="term" value="F:serine-type exopeptidase activity"/>
    <property type="evidence" value="ECO:0007669"/>
    <property type="project" value="InterPro"/>
</dbReference>
<feature type="chain" id="PRO_5007892220" evidence="7">
    <location>
        <begin position="25"/>
        <end position="586"/>
    </location>
</feature>
<keyword evidence="9" id="KW-1185">Reference proteome</keyword>
<feature type="region of interest" description="Disordered" evidence="6">
    <location>
        <begin position="46"/>
        <end position="68"/>
    </location>
</feature>
<evidence type="ECO:0000256" key="3">
    <source>
        <dbReference type="ARBA" id="ARBA00022729"/>
    </source>
</evidence>
<dbReference type="Gene3D" id="3.40.50.1820">
    <property type="entry name" value="alpha/beta hydrolase"/>
    <property type="match status" value="2"/>
</dbReference>
<feature type="compositionally biased region" description="Polar residues" evidence="6">
    <location>
        <begin position="54"/>
        <end position="63"/>
    </location>
</feature>
<reference evidence="8 9" key="1">
    <citation type="journal article" date="2016" name="Genome Biol. Evol.">
        <title>Divergent and convergent evolution of fungal pathogenicity.</title>
        <authorList>
            <person name="Shang Y."/>
            <person name="Xiao G."/>
            <person name="Zheng P."/>
            <person name="Cen K."/>
            <person name="Zhan S."/>
            <person name="Wang C."/>
        </authorList>
    </citation>
    <scope>NUCLEOTIDE SEQUENCE [LARGE SCALE GENOMIC DNA]</scope>
    <source>
        <strain evidence="8 9">RCEF 264</strain>
    </source>
</reference>
<gene>
    <name evidence="8" type="ORF">SPI_05771</name>
</gene>
<dbReference type="Proteomes" id="UP000076874">
    <property type="component" value="Unassembled WGS sequence"/>
</dbReference>
<organism evidence="8 9">
    <name type="scientific">Niveomyces insectorum RCEF 264</name>
    <dbReference type="NCBI Taxonomy" id="1081102"/>
    <lineage>
        <taxon>Eukaryota</taxon>
        <taxon>Fungi</taxon>
        <taxon>Dikarya</taxon>
        <taxon>Ascomycota</taxon>
        <taxon>Pezizomycotina</taxon>
        <taxon>Sordariomycetes</taxon>
        <taxon>Hypocreomycetidae</taxon>
        <taxon>Hypocreales</taxon>
        <taxon>Cordycipitaceae</taxon>
        <taxon>Niveomyces</taxon>
    </lineage>
</organism>
<evidence type="ECO:0000256" key="4">
    <source>
        <dbReference type="ARBA" id="ARBA00022801"/>
    </source>
</evidence>
<dbReference type="Pfam" id="PF05577">
    <property type="entry name" value="Peptidase_S28"/>
    <property type="match status" value="1"/>
</dbReference>
<evidence type="ECO:0000256" key="2">
    <source>
        <dbReference type="ARBA" id="ARBA00022670"/>
    </source>
</evidence>
<protein>
    <submittedName>
        <fullName evidence="8">Serine-type peptidase</fullName>
    </submittedName>
</protein>
<keyword evidence="2" id="KW-0645">Protease</keyword>
<evidence type="ECO:0000313" key="8">
    <source>
        <dbReference type="EMBL" id="OAA59573.1"/>
    </source>
</evidence>
<evidence type="ECO:0000313" key="9">
    <source>
        <dbReference type="Proteomes" id="UP000076874"/>
    </source>
</evidence>
<evidence type="ECO:0000256" key="1">
    <source>
        <dbReference type="ARBA" id="ARBA00011079"/>
    </source>
</evidence>
<name>A0A167SF94_9HYPO</name>
<dbReference type="SUPFAM" id="SSF53474">
    <property type="entry name" value="alpha/beta-Hydrolases"/>
    <property type="match status" value="1"/>
</dbReference>
<sequence>MRCASVIATLVVAGASAVSAGVLGRNNMKPPPLLADPDLEWPEVSVPSPPRNQLRGTTSLWDHSSSSSSSAVPVRGLATFQQQVDHSDPSQGTFSQRYWYSTEYWTGPGAPVVFFTPGESAADLYTGYLTNRTLTGQFAQALGAAVVMLEHRYWGGSSPFANLTTKNLRFLTLANAVADTTNFARRVQLPFDNLGTGDGSSSSTTTTTTSNAPDVPWVMSGGSYSGALAAWVQHMDAGTYWAYHASSAVVQTIGDFWQYFVPVQQGMPQNCSADVQRVVAHVDAVLATGTDADVQALKTAFGLGSVEHNDDFAAALVAGPASWQDHDFDTDYSTFFQFCDYVENAFPGSNVTTVPGPDGVGLDKALAGYAKWYTEVAFPGACASLGYYTDNYTTACFDSYNASSPYYTDTRVDNTIDRQWEWLLCNEPFEFWQDGAPAGTPTLVSRLVSADYAQRQCALYFPPEDGYTYGAAQGRTPADVNAVTGGWSAAAAGNNNTTTRLVWTNGEFDPWRDATVSSTFRPGGPLASTPAAPVNLIPGGIHCSDLIYANALVNAGVMAVVRDEIAVIKGWVDEFYAAKTPSSSSA</sequence>
<dbReference type="InterPro" id="IPR029058">
    <property type="entry name" value="AB_hydrolase_fold"/>
</dbReference>
<comment type="caution">
    <text evidence="8">The sequence shown here is derived from an EMBL/GenBank/DDBJ whole genome shotgun (WGS) entry which is preliminary data.</text>
</comment>
<evidence type="ECO:0000256" key="5">
    <source>
        <dbReference type="ARBA" id="ARBA00023180"/>
    </source>
</evidence>
<keyword evidence="4" id="KW-0378">Hydrolase</keyword>
<keyword evidence="5" id="KW-0325">Glycoprotein</keyword>
<dbReference type="PANTHER" id="PTHR11010:SF23">
    <property type="entry name" value="SERINE PEPTIDASE"/>
    <property type="match status" value="1"/>
</dbReference>
<feature type="signal peptide" evidence="7">
    <location>
        <begin position="1"/>
        <end position="24"/>
    </location>
</feature>
<proteinExistence type="inferred from homology"/>
<evidence type="ECO:0000256" key="7">
    <source>
        <dbReference type="SAM" id="SignalP"/>
    </source>
</evidence>
<keyword evidence="3 7" id="KW-0732">Signal</keyword>
<dbReference type="GO" id="GO:0008239">
    <property type="term" value="F:dipeptidyl-peptidase activity"/>
    <property type="evidence" value="ECO:0007669"/>
    <property type="project" value="TreeGrafter"/>
</dbReference>
<dbReference type="STRING" id="1081102.A0A167SF94"/>
<comment type="similarity">
    <text evidence="1">Belongs to the peptidase S28 family.</text>
</comment>
<dbReference type="PANTHER" id="PTHR11010">
    <property type="entry name" value="PROTEASE S28 PRO-X CARBOXYPEPTIDASE-RELATED"/>
    <property type="match status" value="1"/>
</dbReference>
<dbReference type="GO" id="GO:0006508">
    <property type="term" value="P:proteolysis"/>
    <property type="evidence" value="ECO:0007669"/>
    <property type="project" value="UniProtKB-KW"/>
</dbReference>
<evidence type="ECO:0000256" key="6">
    <source>
        <dbReference type="SAM" id="MobiDB-lite"/>
    </source>
</evidence>